<comment type="similarity">
    <text evidence="1">Belongs to the BolA/IbaG family.</text>
</comment>
<name>A0A1H9YJ63_9RHOB</name>
<dbReference type="Proteomes" id="UP000199180">
    <property type="component" value="Unassembled WGS sequence"/>
</dbReference>
<dbReference type="Gene3D" id="3.30.300.90">
    <property type="entry name" value="BolA-like"/>
    <property type="match status" value="1"/>
</dbReference>
<dbReference type="OrthoDB" id="9811118at2"/>
<dbReference type="RefSeq" id="WP_090731766.1">
    <property type="nucleotide sequence ID" value="NZ_CP177219.1"/>
</dbReference>
<proteinExistence type="inferred from homology"/>
<evidence type="ECO:0000313" key="2">
    <source>
        <dbReference type="EMBL" id="SES69033.1"/>
    </source>
</evidence>
<gene>
    <name evidence="2" type="ORF">SAMN04489858_101197</name>
</gene>
<reference evidence="2 3" key="1">
    <citation type="submission" date="2016-10" db="EMBL/GenBank/DDBJ databases">
        <authorList>
            <person name="de Groot N.N."/>
        </authorList>
    </citation>
    <scope>NUCLEOTIDE SEQUENCE [LARGE SCALE GENOMIC DNA]</scope>
    <source>
        <strain evidence="2 3">DSM 17862</strain>
    </source>
</reference>
<sequence>MIADEMRRKLAELQPSALEVIDESEGHRGHAGWREGGETHFRVRMTSPAFAGLGRVQRHRLVHQTLGDIVPRIHALALELSEN</sequence>
<dbReference type="Pfam" id="PF01722">
    <property type="entry name" value="BolA"/>
    <property type="match status" value="1"/>
</dbReference>
<keyword evidence="3" id="KW-1185">Reference proteome</keyword>
<dbReference type="PANTHER" id="PTHR46230:SF3">
    <property type="entry name" value="SUFE-LIKE PROTEIN 1, CHLOROPLASTIC_MITOCHONDRIAL"/>
    <property type="match status" value="1"/>
</dbReference>
<dbReference type="SUPFAM" id="SSF82657">
    <property type="entry name" value="BolA-like"/>
    <property type="match status" value="1"/>
</dbReference>
<dbReference type="EMBL" id="FOHO01000001">
    <property type="protein sequence ID" value="SES69033.1"/>
    <property type="molecule type" value="Genomic_DNA"/>
</dbReference>
<dbReference type="InterPro" id="IPR036065">
    <property type="entry name" value="BolA-like_sf"/>
</dbReference>
<dbReference type="PIRSF" id="PIRSF003113">
    <property type="entry name" value="BolA"/>
    <property type="match status" value="1"/>
</dbReference>
<evidence type="ECO:0000256" key="1">
    <source>
        <dbReference type="RuleBase" id="RU003860"/>
    </source>
</evidence>
<dbReference type="GO" id="GO:0016226">
    <property type="term" value="P:iron-sulfur cluster assembly"/>
    <property type="evidence" value="ECO:0007669"/>
    <property type="project" value="TreeGrafter"/>
</dbReference>
<protein>
    <submittedName>
        <fullName evidence="2">BolA protein</fullName>
    </submittedName>
</protein>
<organism evidence="2 3">
    <name type="scientific">Paracoccus homiensis</name>
    <dbReference type="NCBI Taxonomy" id="364199"/>
    <lineage>
        <taxon>Bacteria</taxon>
        <taxon>Pseudomonadati</taxon>
        <taxon>Pseudomonadota</taxon>
        <taxon>Alphaproteobacteria</taxon>
        <taxon>Rhodobacterales</taxon>
        <taxon>Paracoccaceae</taxon>
        <taxon>Paracoccus</taxon>
    </lineage>
</organism>
<dbReference type="AlphaFoldDB" id="A0A1H9YJ63"/>
<evidence type="ECO:0000313" key="3">
    <source>
        <dbReference type="Proteomes" id="UP000199180"/>
    </source>
</evidence>
<dbReference type="STRING" id="364199.SAMN04489858_101197"/>
<dbReference type="InterPro" id="IPR002634">
    <property type="entry name" value="BolA"/>
</dbReference>
<accession>A0A1H9YJ63</accession>
<dbReference type="PANTHER" id="PTHR46230">
    <property type="match status" value="1"/>
</dbReference>